<feature type="transmembrane region" description="Helical" evidence="6">
    <location>
        <begin position="136"/>
        <end position="155"/>
    </location>
</feature>
<dbReference type="Pfam" id="PF05140">
    <property type="entry name" value="ResB"/>
    <property type="match status" value="1"/>
</dbReference>
<feature type="transmembrane region" description="Helical" evidence="6">
    <location>
        <begin position="175"/>
        <end position="194"/>
    </location>
</feature>
<dbReference type="PANTHER" id="PTHR30071">
    <property type="entry name" value="HEME EXPORTER PROTEIN C"/>
    <property type="match status" value="1"/>
</dbReference>
<feature type="transmembrane region" description="Helical" evidence="6">
    <location>
        <begin position="1039"/>
        <end position="1061"/>
    </location>
</feature>
<feature type="transmembrane region" description="Helical" evidence="6">
    <location>
        <begin position="995"/>
        <end position="1019"/>
    </location>
</feature>
<feature type="transmembrane region" description="Helical" evidence="6">
    <location>
        <begin position="1101"/>
        <end position="1118"/>
    </location>
</feature>
<reference evidence="9" key="1">
    <citation type="journal article" date="2020" name="mSystems">
        <title>Genome- and Community-Level Interaction Insights into Carbon Utilization and Element Cycling Functions of Hydrothermarchaeota in Hydrothermal Sediment.</title>
        <authorList>
            <person name="Zhou Z."/>
            <person name="Liu Y."/>
            <person name="Xu W."/>
            <person name="Pan J."/>
            <person name="Luo Z.H."/>
            <person name="Li M."/>
        </authorList>
    </citation>
    <scope>NUCLEOTIDE SEQUENCE [LARGE SCALE GENOMIC DNA]</scope>
    <source>
        <strain evidence="9">SpSt-339</strain>
    </source>
</reference>
<evidence type="ECO:0000256" key="2">
    <source>
        <dbReference type="ARBA" id="ARBA00022692"/>
    </source>
</evidence>
<keyword evidence="3" id="KW-0201">Cytochrome c-type biogenesis</keyword>
<feature type="transmembrane region" description="Helical" evidence="6">
    <location>
        <begin position="28"/>
        <end position="52"/>
    </location>
</feature>
<feature type="transmembrane region" description="Helical" evidence="6">
    <location>
        <begin position="931"/>
        <end position="950"/>
    </location>
</feature>
<feature type="transmembrane region" description="Helical" evidence="6">
    <location>
        <begin position="871"/>
        <end position="890"/>
    </location>
</feature>
<keyword evidence="4 6" id="KW-1133">Transmembrane helix</keyword>
<feature type="domain" description="Cytochrome c assembly protein" evidence="7">
    <location>
        <begin position="926"/>
        <end position="1128"/>
    </location>
</feature>
<feature type="transmembrane region" description="Helical" evidence="6">
    <location>
        <begin position="531"/>
        <end position="558"/>
    </location>
</feature>
<dbReference type="GO" id="GO:0017004">
    <property type="term" value="P:cytochrome complex assembly"/>
    <property type="evidence" value="ECO:0007669"/>
    <property type="project" value="UniProtKB-KW"/>
</dbReference>
<feature type="transmembrane region" description="Helical" evidence="6">
    <location>
        <begin position="1076"/>
        <end position="1094"/>
    </location>
</feature>
<feature type="transmembrane region" description="Helical" evidence="6">
    <location>
        <begin position="103"/>
        <end position="124"/>
    </location>
</feature>
<evidence type="ECO:0008006" key="10">
    <source>
        <dbReference type="Google" id="ProtNLM"/>
    </source>
</evidence>
<feature type="transmembrane region" description="Helical" evidence="6">
    <location>
        <begin position="579"/>
        <end position="601"/>
    </location>
</feature>
<proteinExistence type="predicted"/>
<evidence type="ECO:0000313" key="9">
    <source>
        <dbReference type="EMBL" id="HEN15866.1"/>
    </source>
</evidence>
<protein>
    <recommendedName>
        <fullName evidence="10">Cytochrome C biogenesis protein</fullName>
    </recommendedName>
</protein>
<dbReference type="GO" id="GO:0005886">
    <property type="term" value="C:plasma membrane"/>
    <property type="evidence" value="ECO:0007669"/>
    <property type="project" value="TreeGrafter"/>
</dbReference>
<evidence type="ECO:0000256" key="1">
    <source>
        <dbReference type="ARBA" id="ARBA00004141"/>
    </source>
</evidence>
<keyword evidence="5 6" id="KW-0472">Membrane</keyword>
<evidence type="ECO:0000256" key="4">
    <source>
        <dbReference type="ARBA" id="ARBA00022989"/>
    </source>
</evidence>
<evidence type="ECO:0000259" key="8">
    <source>
        <dbReference type="Pfam" id="PF05140"/>
    </source>
</evidence>
<feature type="transmembrane region" description="Helical" evidence="6">
    <location>
        <begin position="237"/>
        <end position="258"/>
    </location>
</feature>
<evidence type="ECO:0000256" key="6">
    <source>
        <dbReference type="SAM" id="Phobius"/>
    </source>
</evidence>
<feature type="domain" description="ResB-like" evidence="8">
    <location>
        <begin position="444"/>
        <end position="515"/>
    </location>
</feature>
<feature type="transmembrane region" description="Helical" evidence="6">
    <location>
        <begin position="1138"/>
        <end position="1156"/>
    </location>
</feature>
<organism evidence="9">
    <name type="scientific">Schlesneria paludicola</name>
    <dbReference type="NCBI Taxonomy" id="360056"/>
    <lineage>
        <taxon>Bacteria</taxon>
        <taxon>Pseudomonadati</taxon>
        <taxon>Planctomycetota</taxon>
        <taxon>Planctomycetia</taxon>
        <taxon>Planctomycetales</taxon>
        <taxon>Planctomycetaceae</taxon>
        <taxon>Schlesneria</taxon>
    </lineage>
</organism>
<dbReference type="EMBL" id="DSOK01000294">
    <property type="protein sequence ID" value="HEN15866.1"/>
    <property type="molecule type" value="Genomic_DNA"/>
</dbReference>
<feature type="transmembrane region" description="Helical" evidence="6">
    <location>
        <begin position="957"/>
        <end position="975"/>
    </location>
</feature>
<gene>
    <name evidence="9" type="ORF">ENQ76_10410</name>
</gene>
<sequence length="1169" mass="129315">MATADLSTADRTEFDGEPAGLGPLLNSMLAPLASLKLTVALFAMAIFIILAGTLAQVEKDIWQVIDEYFRNRWFAWIDFRLFLPPSFWGALFGTAPPQIPGGFYFPSGWLIGAAMALNLLAAHLVRFKVQARGWRLVSGLLVTLAGGALTTLVILSANNAEGLQGEPWVSYDTLWRIFLGGLAATAIASIVGCARTTLGSLNWWLTAACSVLLTAVLVYLVWRGADSRLSDSAMRILWQLTQGGLAGLVLLAGCILVFKQRGGIVLLHAGIGLMMFGELLVGKTAVEAQLQMQEGETVNFVQDIRTVELAVVDRSDPQHDVVTAIPRQLLLDSLERKQPIADDRLPFRVRVDKFYQNSSVRRVKPDDQNPADSGMGKEWLAENVRPGSGTDTSSKVDLSACYVTLLPKESDAPLGTHLLGILFSSQNVSDPVQVGDRTYELSLRFQRTYKPYKFQLIDVRKDDYLGTDTPRNYSSDVRLVDETRQVDRTLRIWMNNPLRFAGETFYQSGYHVDPQTQIEGTTLQVVTNSGWMIPYVSCMLVTVGLLAHFSITLLRFLRRTETSLTKEIVTERTDAATQALSWALPGVAGVLAVICVVQAAMPPRVAENEFDLYTFGKLPLIAEGRAKPLDTLARSSLLAISSRQTYQDANEKTQPAIRWLLDVMARPEQAFNHRVFRIENLDVQELVGLERRERFRYAPAEFLPKLDKLTEQAAKAHELDAANVGVFDKKVLELEKKIGILDLLLQSFNPPNIRPESARTDLMEAIERQRALTRRHPPLTVPPVSDTGEWETFAAAWTKNLVKTTFMEQSPDEPTEAMTRILVAYAKQDAKEFNTEVGKYRDWLAEHSPPDLDSARTDFEVFFNHFQPFTIAQILYVAAFAFAACGWLGWARPFNRAALAVALVAFGVHCFALVARMYISGRPPVTNLYSSAVFIGWGCAALGLLFNLFYRNGVGTVVAVAAGYLTLGVADFLSADGDTFIVLQAVLDTQFWLATHVTCITFGYATTYLAGLLGMLYVLRGVCTPSLTADAGRDLYRMIYGTLCFSIFFSFVGTVLGGLWADDSWGRFWGWDPKENGALIIVLWNALALHARWGGMVKERGLALLAIAGNIAVTWSWFGVNELGIGLHSYGFREGMVQLVMSIAAISLAAIGVGLIPRRYWWSDRVAVG</sequence>
<dbReference type="AlphaFoldDB" id="A0A7C2JYP1"/>
<dbReference type="InterPro" id="IPR007816">
    <property type="entry name" value="ResB-like_domain"/>
</dbReference>
<evidence type="ECO:0000256" key="5">
    <source>
        <dbReference type="ARBA" id="ARBA00023136"/>
    </source>
</evidence>
<feature type="transmembrane region" description="Helical" evidence="6">
    <location>
        <begin position="897"/>
        <end position="919"/>
    </location>
</feature>
<dbReference type="InterPro" id="IPR045062">
    <property type="entry name" value="Cyt_c_biogenesis_CcsA/CcmC"/>
</dbReference>
<evidence type="ECO:0000259" key="7">
    <source>
        <dbReference type="Pfam" id="PF01578"/>
    </source>
</evidence>
<dbReference type="Pfam" id="PF01578">
    <property type="entry name" value="Cytochrom_C_asm"/>
    <property type="match status" value="1"/>
</dbReference>
<dbReference type="GO" id="GO:0020037">
    <property type="term" value="F:heme binding"/>
    <property type="evidence" value="ECO:0007669"/>
    <property type="project" value="InterPro"/>
</dbReference>
<dbReference type="PANTHER" id="PTHR30071:SF1">
    <property type="entry name" value="CYTOCHROME B_B6 PROTEIN-RELATED"/>
    <property type="match status" value="1"/>
</dbReference>
<feature type="transmembrane region" description="Helical" evidence="6">
    <location>
        <begin position="201"/>
        <end position="222"/>
    </location>
</feature>
<comment type="subcellular location">
    <subcellularLocation>
        <location evidence="1">Membrane</location>
        <topology evidence="1">Multi-pass membrane protein</topology>
    </subcellularLocation>
</comment>
<evidence type="ECO:0000256" key="3">
    <source>
        <dbReference type="ARBA" id="ARBA00022748"/>
    </source>
</evidence>
<feature type="transmembrane region" description="Helical" evidence="6">
    <location>
        <begin position="265"/>
        <end position="282"/>
    </location>
</feature>
<accession>A0A7C2JYP1</accession>
<comment type="caution">
    <text evidence="9">The sequence shown here is derived from an EMBL/GenBank/DDBJ whole genome shotgun (WGS) entry which is preliminary data.</text>
</comment>
<feature type="transmembrane region" description="Helical" evidence="6">
    <location>
        <begin position="73"/>
        <end position="91"/>
    </location>
</feature>
<dbReference type="InterPro" id="IPR002541">
    <property type="entry name" value="Cyt_c_assembly"/>
</dbReference>
<name>A0A7C2JYP1_9PLAN</name>
<keyword evidence="2 6" id="KW-0812">Transmembrane</keyword>